<sequence length="622" mass="67315">MIVYMFLAVVLFIKCTDGSYFRGGTISWLPQTNNPPVINSTQAIIINQRYAWLESTVSSVCSPTTILSYGLIGDNTTNKLNCLSSSTTCTSANFPTNLTTLVPCTDYNSLLNMSTGESSLIFNLTVKTDGLVIGYGSHSTDLSWMPLNMINDSALVNISMYLNLSARSDNGLINSSPTTSNPFVIFVQVNVNTSINIPMADIDGDIIQCRFAESSKNYNGILVDECGEVCYSEALPNATVLFSDDSICTLNVTLPSSGYYAVALQLEDFLENATEPLSSVPLQFVLYAYEESNITTNSSTNCTIAPNITSIDPDNPSPGSTVYAAVNVPYTATINAQSGCGIQPNTSIINFLTISPPGMIKTDVPFLESDGSTYGINLLWVPTSDQLGMNYTFCAIAIDINLYTSEQYCFDFMVGPKTTTSGPYITQPMTTITTTSTTTTTTGQPVNYLPLAVGLGIGIGLPLLCLLGFIARSYIQRYLFGFLRSISDSRVGNYRNADDLSLQKMSPPPTRSLDKKDLKKTPDYREQYINEKNSSSSPPSPPSPYNQKQSNLIRRKSASPSTTSAFELGSLSSTTISMFSSTTNALLTDRVEHITASSSTTNPLLLGGSILVRAYNKQNDSV</sequence>
<reference evidence="5" key="1">
    <citation type="submission" date="2021-02" db="EMBL/GenBank/DDBJ databases">
        <authorList>
            <person name="Nowell W R."/>
        </authorList>
    </citation>
    <scope>NUCLEOTIDE SEQUENCE</scope>
</reference>
<comment type="caution">
    <text evidence="5">The sequence shown here is derived from an EMBL/GenBank/DDBJ whole genome shotgun (WGS) entry which is preliminary data.</text>
</comment>
<evidence type="ECO:0000256" key="1">
    <source>
        <dbReference type="SAM" id="MobiDB-lite"/>
    </source>
</evidence>
<keyword evidence="6" id="KW-1185">Reference proteome</keyword>
<evidence type="ECO:0000256" key="2">
    <source>
        <dbReference type="SAM" id="Phobius"/>
    </source>
</evidence>
<feature type="region of interest" description="Disordered" evidence="1">
    <location>
        <begin position="499"/>
        <end position="561"/>
    </location>
</feature>
<dbReference type="OrthoDB" id="10063988at2759"/>
<evidence type="ECO:0000313" key="4">
    <source>
        <dbReference type="EMBL" id="CAF0921729.1"/>
    </source>
</evidence>
<dbReference type="EMBL" id="CAJNOM010000189">
    <property type="protein sequence ID" value="CAF1202157.1"/>
    <property type="molecule type" value="Genomic_DNA"/>
</dbReference>
<feature type="chain" id="PRO_5036226331" evidence="3">
    <location>
        <begin position="19"/>
        <end position="622"/>
    </location>
</feature>
<feature type="transmembrane region" description="Helical" evidence="2">
    <location>
        <begin position="448"/>
        <end position="470"/>
    </location>
</feature>
<feature type="compositionally biased region" description="Polar residues" evidence="1">
    <location>
        <begin position="545"/>
        <end position="561"/>
    </location>
</feature>
<dbReference type="Proteomes" id="UP000663877">
    <property type="component" value="Unassembled WGS sequence"/>
</dbReference>
<feature type="signal peptide" evidence="3">
    <location>
        <begin position="1"/>
        <end position="18"/>
    </location>
</feature>
<evidence type="ECO:0000256" key="3">
    <source>
        <dbReference type="SAM" id="SignalP"/>
    </source>
</evidence>
<evidence type="ECO:0000313" key="6">
    <source>
        <dbReference type="Proteomes" id="UP000663832"/>
    </source>
</evidence>
<organism evidence="5 6">
    <name type="scientific">Adineta steineri</name>
    <dbReference type="NCBI Taxonomy" id="433720"/>
    <lineage>
        <taxon>Eukaryota</taxon>
        <taxon>Metazoa</taxon>
        <taxon>Spiralia</taxon>
        <taxon>Gnathifera</taxon>
        <taxon>Rotifera</taxon>
        <taxon>Eurotatoria</taxon>
        <taxon>Bdelloidea</taxon>
        <taxon>Adinetida</taxon>
        <taxon>Adinetidae</taxon>
        <taxon>Adineta</taxon>
    </lineage>
</organism>
<keyword evidence="2" id="KW-1133">Transmembrane helix</keyword>
<proteinExistence type="predicted"/>
<keyword evidence="3" id="KW-0732">Signal</keyword>
<dbReference type="EMBL" id="CAJNOI010000042">
    <property type="protein sequence ID" value="CAF0921729.1"/>
    <property type="molecule type" value="Genomic_DNA"/>
</dbReference>
<accession>A0A814WGE9</accession>
<name>A0A814WGE9_9BILA</name>
<gene>
    <name evidence="4" type="ORF">BJG266_LOCUS11570</name>
    <name evidence="5" type="ORF">QVE165_LOCUS25876</name>
</gene>
<dbReference type="AlphaFoldDB" id="A0A814WGE9"/>
<dbReference type="Proteomes" id="UP000663832">
    <property type="component" value="Unassembled WGS sequence"/>
</dbReference>
<feature type="compositionally biased region" description="Basic and acidic residues" evidence="1">
    <location>
        <begin position="512"/>
        <end position="529"/>
    </location>
</feature>
<keyword evidence="2" id="KW-0472">Membrane</keyword>
<protein>
    <submittedName>
        <fullName evidence="5">Uncharacterized protein</fullName>
    </submittedName>
</protein>
<evidence type="ECO:0000313" key="5">
    <source>
        <dbReference type="EMBL" id="CAF1202157.1"/>
    </source>
</evidence>
<keyword evidence="2" id="KW-0812">Transmembrane</keyword>